<dbReference type="Proteomes" id="UP000435036">
    <property type="component" value="Unassembled WGS sequence"/>
</dbReference>
<protein>
    <submittedName>
        <fullName evidence="1">Uncharacterized protein</fullName>
    </submittedName>
</protein>
<accession>A0A6N8KXF2</accession>
<name>A0A6N8KXF2_9SPHI</name>
<proteinExistence type="predicted"/>
<dbReference type="AlphaFoldDB" id="A0A6N8KXF2"/>
<keyword evidence="2" id="KW-1185">Reference proteome</keyword>
<dbReference type="EMBL" id="WSQA01000005">
    <property type="protein sequence ID" value="MVZ62153.1"/>
    <property type="molecule type" value="Genomic_DNA"/>
</dbReference>
<evidence type="ECO:0000313" key="1">
    <source>
        <dbReference type="EMBL" id="MVZ62153.1"/>
    </source>
</evidence>
<reference evidence="1 2" key="1">
    <citation type="submission" date="2019-12" db="EMBL/GenBank/DDBJ databases">
        <authorList>
            <person name="Dong K."/>
        </authorList>
    </citation>
    <scope>NUCLEOTIDE SEQUENCE [LARGE SCALE GENOMIC DNA]</scope>
    <source>
        <strain evidence="1 2">JCM 31225</strain>
    </source>
</reference>
<gene>
    <name evidence="1" type="ORF">GQF63_08985</name>
</gene>
<organism evidence="1 2">
    <name type="scientific">Sphingobacterium humi</name>
    <dbReference type="NCBI Taxonomy" id="1796905"/>
    <lineage>
        <taxon>Bacteria</taxon>
        <taxon>Pseudomonadati</taxon>
        <taxon>Bacteroidota</taxon>
        <taxon>Sphingobacteriia</taxon>
        <taxon>Sphingobacteriales</taxon>
        <taxon>Sphingobacteriaceae</taxon>
        <taxon>Sphingobacterium</taxon>
    </lineage>
</organism>
<sequence>MLTINEMPDSSELKGKIKEFAINACISGEQLDDLDINQLQQLADMYDTISCKDIIIQNLDSFFEGIKSHYVSTEDALYDIVEMICETTDQRQRLLLKEVYYLFKDLGTASGNKMLALRDLVTYHRFDEKIIGLQKGLFSNEKGGSR</sequence>
<evidence type="ECO:0000313" key="2">
    <source>
        <dbReference type="Proteomes" id="UP000435036"/>
    </source>
</evidence>
<dbReference type="RefSeq" id="WP_160368891.1">
    <property type="nucleotide sequence ID" value="NZ_WSQA01000005.1"/>
</dbReference>
<comment type="caution">
    <text evidence="1">The sequence shown here is derived from an EMBL/GenBank/DDBJ whole genome shotgun (WGS) entry which is preliminary data.</text>
</comment>